<feature type="domain" description="D-isomer specific 2-hydroxyacid dehydrogenase NAD-binding" evidence="7">
    <location>
        <begin position="144"/>
        <end position="207"/>
    </location>
</feature>
<dbReference type="Pfam" id="PF00389">
    <property type="entry name" value="2-Hacid_dh"/>
    <property type="match status" value="1"/>
</dbReference>
<dbReference type="InterPro" id="IPR050857">
    <property type="entry name" value="D-2-hydroxyacid_DH"/>
</dbReference>
<dbReference type="GO" id="GO:0051287">
    <property type="term" value="F:NAD binding"/>
    <property type="evidence" value="ECO:0007669"/>
    <property type="project" value="InterPro"/>
</dbReference>
<evidence type="ECO:0000313" key="9">
    <source>
        <dbReference type="Proteomes" id="UP000187455"/>
    </source>
</evidence>
<dbReference type="InterPro" id="IPR006139">
    <property type="entry name" value="D-isomer_2_OHA_DH_cat_dom"/>
</dbReference>
<evidence type="ECO:0000256" key="4">
    <source>
        <dbReference type="ARBA" id="ARBA00023027"/>
    </source>
</evidence>
<evidence type="ECO:0000259" key="7">
    <source>
        <dbReference type="Pfam" id="PF02826"/>
    </source>
</evidence>
<evidence type="ECO:0000259" key="6">
    <source>
        <dbReference type="Pfam" id="PF00389"/>
    </source>
</evidence>
<dbReference type="GO" id="GO:0008652">
    <property type="term" value="P:amino acid biosynthetic process"/>
    <property type="evidence" value="ECO:0007669"/>
    <property type="project" value="UniProtKB-KW"/>
</dbReference>
<dbReference type="PANTHER" id="PTHR42789:SF1">
    <property type="entry name" value="D-ISOMER SPECIFIC 2-HYDROXYACID DEHYDROGENASE FAMILY PROTEIN (AFU_ORTHOLOGUE AFUA_6G10090)"/>
    <property type="match status" value="1"/>
</dbReference>
<comment type="similarity">
    <text evidence="1 5">Belongs to the D-isomer specific 2-hydroxyacid dehydrogenase family.</text>
</comment>
<dbReference type="OrthoDB" id="418179at2759"/>
<evidence type="ECO:0000256" key="5">
    <source>
        <dbReference type="RuleBase" id="RU003719"/>
    </source>
</evidence>
<proteinExistence type="inferred from homology"/>
<dbReference type="Pfam" id="PF02826">
    <property type="entry name" value="2-Hacid_dh_C"/>
    <property type="match status" value="1"/>
</dbReference>
<comment type="caution">
    <text evidence="8">The sequence shown here is derived from an EMBL/GenBank/DDBJ whole genome shotgun (WGS) entry which is preliminary data.</text>
</comment>
<dbReference type="InterPro" id="IPR036291">
    <property type="entry name" value="NAD(P)-bd_dom_sf"/>
</dbReference>
<keyword evidence="9" id="KW-1185">Reference proteome</keyword>
<dbReference type="PANTHER" id="PTHR42789">
    <property type="entry name" value="D-ISOMER SPECIFIC 2-HYDROXYACID DEHYDROGENASE FAMILY PROTEIN (AFU_ORTHOLOGUE AFUA_6G10090)"/>
    <property type="match status" value="1"/>
</dbReference>
<organism evidence="8 9">
    <name type="scientific">Smittium mucronatum</name>
    <dbReference type="NCBI Taxonomy" id="133383"/>
    <lineage>
        <taxon>Eukaryota</taxon>
        <taxon>Fungi</taxon>
        <taxon>Fungi incertae sedis</taxon>
        <taxon>Zoopagomycota</taxon>
        <taxon>Kickxellomycotina</taxon>
        <taxon>Harpellomycetes</taxon>
        <taxon>Harpellales</taxon>
        <taxon>Legeriomycetaceae</taxon>
        <taxon>Smittium</taxon>
    </lineage>
</organism>
<keyword evidence="2" id="KW-0028">Amino-acid biosynthesis</keyword>
<protein>
    <submittedName>
        <fullName evidence="8">D-3-phosphoglycerate dehydrogenase 1</fullName>
    </submittedName>
</protein>
<dbReference type="AlphaFoldDB" id="A0A1R0GW04"/>
<evidence type="ECO:0000256" key="1">
    <source>
        <dbReference type="ARBA" id="ARBA00005854"/>
    </source>
</evidence>
<dbReference type="InterPro" id="IPR029752">
    <property type="entry name" value="D-isomer_DH_CS1"/>
</dbReference>
<dbReference type="SUPFAM" id="SSF51735">
    <property type="entry name" value="NAD(P)-binding Rossmann-fold domains"/>
    <property type="match status" value="1"/>
</dbReference>
<feature type="non-terminal residue" evidence="8">
    <location>
        <position position="219"/>
    </location>
</feature>
<evidence type="ECO:0000256" key="2">
    <source>
        <dbReference type="ARBA" id="ARBA00022605"/>
    </source>
</evidence>
<dbReference type="FunFam" id="3.40.50.720:FF:000025">
    <property type="entry name" value="D-3-phosphoglycerate dehydrogenase"/>
    <property type="match status" value="1"/>
</dbReference>
<keyword evidence="4" id="KW-0520">NAD</keyword>
<dbReference type="Proteomes" id="UP000187455">
    <property type="component" value="Unassembled WGS sequence"/>
</dbReference>
<feature type="domain" description="D-isomer specific 2-hydroxyacid dehydrogenase catalytic" evidence="6">
    <location>
        <begin position="38"/>
        <end position="142"/>
    </location>
</feature>
<dbReference type="PROSITE" id="PS00065">
    <property type="entry name" value="D_2_HYDROXYACID_DH_1"/>
    <property type="match status" value="1"/>
</dbReference>
<reference evidence="8 9" key="1">
    <citation type="journal article" date="2016" name="Mol. Biol. Evol.">
        <title>Genome-Wide Survey of Gut Fungi (Harpellales) Reveals the First Horizontally Transferred Ubiquitin Gene from a Mosquito Host.</title>
        <authorList>
            <person name="Wang Y."/>
            <person name="White M.M."/>
            <person name="Kvist S."/>
            <person name="Moncalvo J.M."/>
        </authorList>
    </citation>
    <scope>NUCLEOTIDE SEQUENCE [LARGE SCALE GENOMIC DNA]</scope>
    <source>
        <strain evidence="8 9">ALG-7-W6</strain>
    </source>
</reference>
<keyword evidence="3 5" id="KW-0560">Oxidoreductase</keyword>
<dbReference type="Gene3D" id="3.40.50.720">
    <property type="entry name" value="NAD(P)-binding Rossmann-like Domain"/>
    <property type="match status" value="2"/>
</dbReference>
<evidence type="ECO:0000256" key="3">
    <source>
        <dbReference type="ARBA" id="ARBA00023002"/>
    </source>
</evidence>
<gene>
    <name evidence="8" type="ORF">AYI68_g4813</name>
</gene>
<sequence>MSDNSIELGKTISRRTSYNTIHPSTRNLQPVNTGSIKVLLLEGISEQAVKNISSQGYQVESISKGLTEEELIEKIKDVHAIGIRSKTNLTQKVLEHAEKLIVIGCFCIGTNQVNLDFAASRGIAVFNSPFSNSRSVAELMIAEIVILSRMLGDRIKEMAQGTWNKLSKNCREIRGKTLGIIGYGHIGTQLSVIAESMGMSVIWYDILPHMPLGMSRPVD</sequence>
<name>A0A1R0GW04_9FUNG</name>
<evidence type="ECO:0000313" key="8">
    <source>
        <dbReference type="EMBL" id="OLY81083.1"/>
    </source>
</evidence>
<dbReference type="InterPro" id="IPR006140">
    <property type="entry name" value="D-isomer_DH_NAD-bd"/>
</dbReference>
<accession>A0A1R0GW04</accession>
<dbReference type="SUPFAM" id="SSF52283">
    <property type="entry name" value="Formate/glycerate dehydrogenase catalytic domain-like"/>
    <property type="match status" value="1"/>
</dbReference>
<dbReference type="EMBL" id="LSSL01002800">
    <property type="protein sequence ID" value="OLY81083.1"/>
    <property type="molecule type" value="Genomic_DNA"/>
</dbReference>
<dbReference type="STRING" id="133383.A0A1R0GW04"/>
<dbReference type="GO" id="GO:0016616">
    <property type="term" value="F:oxidoreductase activity, acting on the CH-OH group of donors, NAD or NADP as acceptor"/>
    <property type="evidence" value="ECO:0007669"/>
    <property type="project" value="InterPro"/>
</dbReference>